<dbReference type="InterPro" id="IPR012948">
    <property type="entry name" value="AARP2CN"/>
</dbReference>
<dbReference type="SMART" id="SM01362">
    <property type="entry name" value="DUF663"/>
    <property type="match status" value="1"/>
</dbReference>
<sequence>MGTDSQHHHRKEFDGPKPFKGKSKGKAKRSVKGRIDHTVGSVNALSSVPRAQRLNTLRQLRQQKTAIAKERQRLGHGNEEPPKIVGFIPCHFEADARAARNLMLTACRSSPDLLIRDGPISLQMTAPGAKKSVRVTFVDAQPQSTCSALDVAKVADVLVLVTTPRYSQADTNEMFGVDEHGESIIRMIKAQGMPALVVLHQGLVASVPAKHVPLVRRTSQRYLQTLIAVKPIRILSADLPEECGDMIRAIDNARLRDIIWRQSRPYILVDNVTVSATGEVDVCGFIRGMDCPWSPNALVHVTGFGDFQVDCIEVATKNGSDMCDDETMFNADPSRRASLVGLAELDPLAREQSLITEEEMQEGDEVAALAERQEQLMRRGLSETQAAWESIMSGSDNDEDEHEAVDMADEGADHMSLAQKFRMERDELEFPDEVDVPLDQSARDRFQKYRGLKQFVGSSWDPMENLPLEYGHIVRFQSFEATQRRVMLEACEAAGPVPGSYVRIRIAGAGELAASMASASPLIVSMLYQHERQVSVTHYKVRRTTGYDKPVKSKEPVVLSVGFRRFPARPVYSDDSPSADKHRIERFLHANRYAIASAYARVMFGTAPVLMFEDSPKARLIATGTTFGCDPNRLNIKRIVLTGYPIRIHKRRAVVRYMFFRPDDIRWFKPVPLTTKGGLVGQIDEPLGTHGYFKCSFNGFPKYNDTIGMNLYKRQFPPWSEELFQGRL</sequence>
<evidence type="ECO:0000313" key="7">
    <source>
        <dbReference type="EMBL" id="CEP01270.1"/>
    </source>
</evidence>
<keyword evidence="3" id="KW-0539">Nucleus</keyword>
<dbReference type="GO" id="GO:0000462">
    <property type="term" value="P:maturation of SSU-rRNA from tricistronic rRNA transcript (SSU-rRNA, 5.8S rRNA, LSU-rRNA)"/>
    <property type="evidence" value="ECO:0007669"/>
    <property type="project" value="TreeGrafter"/>
</dbReference>
<dbReference type="GO" id="GO:0030688">
    <property type="term" value="C:preribosome, small subunit precursor"/>
    <property type="evidence" value="ECO:0007669"/>
    <property type="project" value="TreeGrafter"/>
</dbReference>
<dbReference type="Pfam" id="PF22298">
    <property type="entry name" value="Tsr1_G-like"/>
    <property type="match status" value="1"/>
</dbReference>
<dbReference type="OrthoDB" id="119302at2759"/>
<organism evidence="7 8">
    <name type="scientific">Plasmodiophora brassicae</name>
    <name type="common">Clubroot disease agent</name>
    <dbReference type="NCBI Taxonomy" id="37360"/>
    <lineage>
        <taxon>Eukaryota</taxon>
        <taxon>Sar</taxon>
        <taxon>Rhizaria</taxon>
        <taxon>Endomyxa</taxon>
        <taxon>Phytomyxea</taxon>
        <taxon>Plasmodiophorida</taxon>
        <taxon>Plasmodiophoridae</taxon>
        <taxon>Plasmodiophora</taxon>
    </lineage>
</organism>
<evidence type="ECO:0000259" key="6">
    <source>
        <dbReference type="PROSITE" id="PS51714"/>
    </source>
</evidence>
<dbReference type="EMBL" id="CDSF01000112">
    <property type="protein sequence ID" value="CEP01270.1"/>
    <property type="molecule type" value="Genomic_DNA"/>
</dbReference>
<dbReference type="InterPro" id="IPR030387">
    <property type="entry name" value="G_Bms1/Tsr1_dom"/>
</dbReference>
<evidence type="ECO:0000256" key="5">
    <source>
        <dbReference type="SAM" id="MobiDB-lite"/>
    </source>
</evidence>
<dbReference type="OMA" id="MNLPRFK"/>
<dbReference type="Pfam" id="PF08142">
    <property type="entry name" value="AARP2CN"/>
    <property type="match status" value="1"/>
</dbReference>
<dbReference type="GO" id="GO:0003924">
    <property type="term" value="F:GTPase activity"/>
    <property type="evidence" value="ECO:0007669"/>
    <property type="project" value="TreeGrafter"/>
</dbReference>
<feature type="domain" description="Bms1-type G" evidence="6">
    <location>
        <begin position="81"/>
        <end position="256"/>
    </location>
</feature>
<evidence type="ECO:0000256" key="2">
    <source>
        <dbReference type="ARBA" id="ARBA00022517"/>
    </source>
</evidence>
<dbReference type="InterPro" id="IPR007034">
    <property type="entry name" value="BMS1_TSR1_C"/>
</dbReference>
<dbReference type="PANTHER" id="PTHR12858:SF1">
    <property type="entry name" value="PRE-RRNA-PROCESSING PROTEIN TSR1 HOMOLOG"/>
    <property type="match status" value="1"/>
</dbReference>
<dbReference type="PROSITE" id="PS51714">
    <property type="entry name" value="G_BMS1"/>
    <property type="match status" value="1"/>
</dbReference>
<protein>
    <recommendedName>
        <fullName evidence="6">Bms1-type G domain-containing protein</fullName>
    </recommendedName>
</protein>
<gene>
    <name evidence="7" type="ORF">PBRA_001876</name>
</gene>
<accession>A0A0G4J136</accession>
<name>A0A0G4J136_PLABS</name>
<comment type="subcellular location">
    <subcellularLocation>
        <location evidence="1">Nucleus</location>
        <location evidence="1">Nucleolus</location>
    </subcellularLocation>
</comment>
<feature type="region of interest" description="Disordered" evidence="5">
    <location>
        <begin position="1"/>
        <end position="34"/>
    </location>
</feature>
<dbReference type="GO" id="GO:0005525">
    <property type="term" value="F:GTP binding"/>
    <property type="evidence" value="ECO:0007669"/>
    <property type="project" value="TreeGrafter"/>
</dbReference>
<dbReference type="Proteomes" id="UP000039324">
    <property type="component" value="Unassembled WGS sequence"/>
</dbReference>
<keyword evidence="2" id="KW-0690">Ribosome biogenesis</keyword>
<feature type="compositionally biased region" description="Basic residues" evidence="5">
    <location>
        <begin position="19"/>
        <end position="32"/>
    </location>
</feature>
<reference evidence="7 8" key="1">
    <citation type="submission" date="2015-02" db="EMBL/GenBank/DDBJ databases">
        <authorList>
            <person name="Chooi Y.-H."/>
        </authorList>
    </citation>
    <scope>NUCLEOTIDE SEQUENCE [LARGE SCALE GENOMIC DNA]</scope>
    <source>
        <strain evidence="7">E3</strain>
    </source>
</reference>
<dbReference type="Pfam" id="PF04950">
    <property type="entry name" value="RIBIOP_C"/>
    <property type="match status" value="1"/>
</dbReference>
<dbReference type="GO" id="GO:0000479">
    <property type="term" value="P:endonucleolytic cleavage of tricistronic rRNA transcript (SSU-rRNA, 5.8S rRNA, LSU-rRNA)"/>
    <property type="evidence" value="ECO:0007669"/>
    <property type="project" value="TreeGrafter"/>
</dbReference>
<dbReference type="PANTHER" id="PTHR12858">
    <property type="entry name" value="RIBOSOME BIOGENESIS PROTEIN"/>
    <property type="match status" value="1"/>
</dbReference>
<evidence type="ECO:0000313" key="8">
    <source>
        <dbReference type="Proteomes" id="UP000039324"/>
    </source>
</evidence>
<dbReference type="GO" id="GO:0005730">
    <property type="term" value="C:nucleolus"/>
    <property type="evidence" value="ECO:0007669"/>
    <property type="project" value="UniProtKB-SubCell"/>
</dbReference>
<keyword evidence="8" id="KW-1185">Reference proteome</keyword>
<dbReference type="GO" id="GO:0034511">
    <property type="term" value="F:U3 snoRNA binding"/>
    <property type="evidence" value="ECO:0007669"/>
    <property type="project" value="TreeGrafter"/>
</dbReference>
<evidence type="ECO:0000256" key="4">
    <source>
        <dbReference type="ARBA" id="ARBA00038288"/>
    </source>
</evidence>
<dbReference type="AlphaFoldDB" id="A0A0G4J136"/>
<dbReference type="STRING" id="37360.A0A0G4J136"/>
<evidence type="ECO:0000256" key="3">
    <source>
        <dbReference type="ARBA" id="ARBA00023242"/>
    </source>
</evidence>
<evidence type="ECO:0000256" key="1">
    <source>
        <dbReference type="ARBA" id="ARBA00004604"/>
    </source>
</evidence>
<proteinExistence type="inferred from homology"/>
<comment type="similarity">
    <text evidence="4">Belongs to the TRAFAC class translation factor GTPase superfamily. Bms1-like GTPase family. TSR1 subfamily.</text>
</comment>
<dbReference type="InterPro" id="IPR039761">
    <property type="entry name" value="Bms1/Tsr1"/>
</dbReference>
<dbReference type="SMART" id="SM00785">
    <property type="entry name" value="AARP2CN"/>
    <property type="match status" value="1"/>
</dbReference>